<name>K6D2C0_9BACI</name>
<comment type="caution">
    <text evidence="10">The sequence shown here is derived from an EMBL/GenBank/DDBJ whole genome shotgun (WGS) entry which is preliminary data.</text>
</comment>
<keyword evidence="3" id="KW-0813">Transport</keyword>
<feature type="transmembrane region" description="Helical" evidence="8">
    <location>
        <begin position="204"/>
        <end position="224"/>
    </location>
</feature>
<accession>K6D2C0</accession>
<dbReference type="InterPro" id="IPR011701">
    <property type="entry name" value="MFS"/>
</dbReference>
<keyword evidence="11" id="KW-1185">Reference proteome</keyword>
<evidence type="ECO:0000313" key="10">
    <source>
        <dbReference type="EMBL" id="EKN66627.1"/>
    </source>
</evidence>
<evidence type="ECO:0000256" key="7">
    <source>
        <dbReference type="ARBA" id="ARBA00023136"/>
    </source>
</evidence>
<dbReference type="SUPFAM" id="SSF103473">
    <property type="entry name" value="MFS general substrate transporter"/>
    <property type="match status" value="2"/>
</dbReference>
<organism evidence="10 11">
    <name type="scientific">Neobacillus bataviensis LMG 21833</name>
    <dbReference type="NCBI Taxonomy" id="1117379"/>
    <lineage>
        <taxon>Bacteria</taxon>
        <taxon>Bacillati</taxon>
        <taxon>Bacillota</taxon>
        <taxon>Bacilli</taxon>
        <taxon>Bacillales</taxon>
        <taxon>Bacillaceae</taxon>
        <taxon>Neobacillus</taxon>
    </lineage>
</organism>
<dbReference type="PROSITE" id="PS50850">
    <property type="entry name" value="MFS"/>
    <property type="match status" value="1"/>
</dbReference>
<dbReference type="InterPro" id="IPR004638">
    <property type="entry name" value="EmrB-like"/>
</dbReference>
<proteinExistence type="inferred from homology"/>
<dbReference type="PRINTS" id="PR01036">
    <property type="entry name" value="TCRTETB"/>
</dbReference>
<dbReference type="InterPro" id="IPR020846">
    <property type="entry name" value="MFS_dom"/>
</dbReference>
<reference evidence="10 11" key="1">
    <citation type="journal article" date="2012" name="Front. Microbiol.">
        <title>Redundancy and modularity in membrane-associated dissimilatory nitrate reduction in Bacillus.</title>
        <authorList>
            <person name="Heylen K."/>
            <person name="Keltjens J."/>
        </authorList>
    </citation>
    <scope>NUCLEOTIDE SEQUENCE [LARGE SCALE GENOMIC DNA]</scope>
    <source>
        <strain evidence="11">LMG 21833T</strain>
    </source>
</reference>
<dbReference type="PANTHER" id="PTHR42718">
    <property type="entry name" value="MAJOR FACILITATOR SUPERFAMILY MULTIDRUG TRANSPORTER MFSC"/>
    <property type="match status" value="1"/>
</dbReference>
<keyword evidence="5 8" id="KW-0812">Transmembrane</keyword>
<feature type="transmembrane region" description="Helical" evidence="8">
    <location>
        <begin position="331"/>
        <end position="349"/>
    </location>
</feature>
<dbReference type="Proteomes" id="UP000006316">
    <property type="component" value="Unassembled WGS sequence"/>
</dbReference>
<dbReference type="CDD" id="cd17503">
    <property type="entry name" value="MFS_LmrB_MDR_like"/>
    <property type="match status" value="1"/>
</dbReference>
<dbReference type="InterPro" id="IPR036259">
    <property type="entry name" value="MFS_trans_sf"/>
</dbReference>
<feature type="transmembrane region" description="Helical" evidence="8">
    <location>
        <begin position="301"/>
        <end position="319"/>
    </location>
</feature>
<feature type="transmembrane region" description="Helical" evidence="8">
    <location>
        <begin position="145"/>
        <end position="164"/>
    </location>
</feature>
<dbReference type="Pfam" id="PF07690">
    <property type="entry name" value="MFS_1"/>
    <property type="match status" value="1"/>
</dbReference>
<evidence type="ECO:0000313" key="11">
    <source>
        <dbReference type="Proteomes" id="UP000006316"/>
    </source>
</evidence>
<gene>
    <name evidence="10" type="ORF">BABA_14257</name>
</gene>
<feature type="transmembrane region" description="Helical" evidence="8">
    <location>
        <begin position="170"/>
        <end position="192"/>
    </location>
</feature>
<dbReference type="Gene3D" id="1.20.1720.10">
    <property type="entry name" value="Multidrug resistance protein D"/>
    <property type="match status" value="1"/>
</dbReference>
<feature type="transmembrane region" description="Helical" evidence="8">
    <location>
        <begin position="455"/>
        <end position="473"/>
    </location>
</feature>
<evidence type="ECO:0000256" key="5">
    <source>
        <dbReference type="ARBA" id="ARBA00022692"/>
    </source>
</evidence>
<comment type="similarity">
    <text evidence="2">Belongs to the major facilitator superfamily. EmrB family.</text>
</comment>
<feature type="transmembrane region" description="Helical" evidence="8">
    <location>
        <begin position="369"/>
        <end position="390"/>
    </location>
</feature>
<dbReference type="GO" id="GO:0022857">
    <property type="term" value="F:transmembrane transporter activity"/>
    <property type="evidence" value="ECO:0007669"/>
    <property type="project" value="InterPro"/>
</dbReference>
<feature type="transmembrane region" description="Helical" evidence="8">
    <location>
        <begin position="115"/>
        <end position="133"/>
    </location>
</feature>
<evidence type="ECO:0000256" key="2">
    <source>
        <dbReference type="ARBA" id="ARBA00008537"/>
    </source>
</evidence>
<dbReference type="EMBL" id="AJLS01000114">
    <property type="protein sequence ID" value="EKN66627.1"/>
    <property type="molecule type" value="Genomic_DNA"/>
</dbReference>
<evidence type="ECO:0000259" key="9">
    <source>
        <dbReference type="PROSITE" id="PS50850"/>
    </source>
</evidence>
<feature type="transmembrane region" description="Helical" evidence="8">
    <location>
        <begin position="270"/>
        <end position="295"/>
    </location>
</feature>
<keyword evidence="7 8" id="KW-0472">Membrane</keyword>
<dbReference type="GO" id="GO:0005886">
    <property type="term" value="C:plasma membrane"/>
    <property type="evidence" value="ECO:0007669"/>
    <property type="project" value="UniProtKB-SubCell"/>
</dbReference>
<dbReference type="PANTHER" id="PTHR42718:SF9">
    <property type="entry name" value="MAJOR FACILITATOR SUPERFAMILY MULTIDRUG TRANSPORTER MFSC"/>
    <property type="match status" value="1"/>
</dbReference>
<evidence type="ECO:0000256" key="8">
    <source>
        <dbReference type="SAM" id="Phobius"/>
    </source>
</evidence>
<protein>
    <submittedName>
        <fullName evidence="10">EmrB/QacA subfamily drug resistance transporter</fullName>
    </submittedName>
</protein>
<evidence type="ECO:0000256" key="6">
    <source>
        <dbReference type="ARBA" id="ARBA00022989"/>
    </source>
</evidence>
<evidence type="ECO:0000256" key="3">
    <source>
        <dbReference type="ARBA" id="ARBA00022448"/>
    </source>
</evidence>
<sequence>MYEIMDQPNHQIKKGLLLFVLLLGSFLSVLNQTILNVALPDLMKQFEVSATTVQWLSTGFMLVNGILIPVTAFLMKRFTTRQLFISSMLLLLVGTFINAIAPSFAFLLIGRMIQAAGAGIIMPLLMMVVLVVFPVENRGTAMGTLGLVMIFAPAIGPTLAGFIIEHFSWRWLFIGMFPLVAIVIALAAKFLVNVSETSKPKLDINSIILSTAGFGALLYGFSIAGDKGWGSAWVLICLAVGVLFLLLFCWRQLTSKDPLLNLQVFSDRMFTMTTIVNVLVTMVMYADMILLPIYLQSSRGYTVLETGLLLLPGALINAFMSPVSGRLFDKFGVKPLAIIGLVFIIVASWEVTDLSETTSYSYLMIRTIILRIGMSFITMPITTAGLNALPKHLHSHGSAVSNTVRQVAGSIGIALVVTIMTSRTKSYAAELIHSGNVQSKSQLIIESSILGTSDAYIFTVVLVIIAFLVNLFMPKKSVSKQEKIIEEREHHTNSAVES</sequence>
<evidence type="ECO:0000256" key="1">
    <source>
        <dbReference type="ARBA" id="ARBA00004651"/>
    </source>
</evidence>
<comment type="subcellular location">
    <subcellularLocation>
        <location evidence="1">Cell membrane</location>
        <topology evidence="1">Multi-pass membrane protein</topology>
    </subcellularLocation>
</comment>
<keyword evidence="6 8" id="KW-1133">Transmembrane helix</keyword>
<dbReference type="STRING" id="1117379.BABA_14257"/>
<feature type="domain" description="Major facilitator superfamily (MFS) profile" evidence="9">
    <location>
        <begin position="17"/>
        <end position="478"/>
    </location>
</feature>
<feature type="transmembrane region" description="Helical" evidence="8">
    <location>
        <begin position="55"/>
        <end position="75"/>
    </location>
</feature>
<keyword evidence="4" id="KW-1003">Cell membrane</keyword>
<evidence type="ECO:0000256" key="4">
    <source>
        <dbReference type="ARBA" id="ARBA00022475"/>
    </source>
</evidence>
<feature type="transmembrane region" description="Helical" evidence="8">
    <location>
        <begin position="87"/>
        <end position="109"/>
    </location>
</feature>
<dbReference type="PATRIC" id="fig|1117379.3.peg.2937"/>
<dbReference type="AlphaFoldDB" id="K6D2C0"/>
<feature type="transmembrane region" description="Helical" evidence="8">
    <location>
        <begin position="230"/>
        <end position="250"/>
    </location>
</feature>
<dbReference type="eggNOG" id="COG2814">
    <property type="taxonomic scope" value="Bacteria"/>
</dbReference>
<dbReference type="Gene3D" id="1.20.1250.20">
    <property type="entry name" value="MFS general substrate transporter like domains"/>
    <property type="match status" value="1"/>
</dbReference>
<dbReference type="NCBIfam" id="TIGR00711">
    <property type="entry name" value="efflux_EmrB"/>
    <property type="match status" value="1"/>
</dbReference>
<feature type="transmembrane region" description="Helical" evidence="8">
    <location>
        <begin position="402"/>
        <end position="421"/>
    </location>
</feature>